<comment type="caution">
    <text evidence="2">The sequence shown here is derived from an EMBL/GenBank/DDBJ whole genome shotgun (WGS) entry which is preliminary data.</text>
</comment>
<feature type="compositionally biased region" description="Low complexity" evidence="1">
    <location>
        <begin position="566"/>
        <end position="598"/>
    </location>
</feature>
<dbReference type="GO" id="GO:1901259">
    <property type="term" value="P:chloroplast rRNA processing"/>
    <property type="evidence" value="ECO:0007669"/>
    <property type="project" value="TreeGrafter"/>
</dbReference>
<feature type="region of interest" description="Disordered" evidence="1">
    <location>
        <begin position="561"/>
        <end position="613"/>
    </location>
</feature>
<feature type="compositionally biased region" description="Low complexity" evidence="1">
    <location>
        <begin position="270"/>
        <end position="291"/>
    </location>
</feature>
<evidence type="ECO:0000313" key="2">
    <source>
        <dbReference type="EMBL" id="KAG2494882.1"/>
    </source>
</evidence>
<feature type="region of interest" description="Disordered" evidence="1">
    <location>
        <begin position="260"/>
        <end position="293"/>
    </location>
</feature>
<feature type="region of interest" description="Disordered" evidence="1">
    <location>
        <begin position="1072"/>
        <end position="1138"/>
    </location>
</feature>
<dbReference type="GO" id="GO:0035770">
    <property type="term" value="C:ribonucleoprotein granule"/>
    <property type="evidence" value="ECO:0007669"/>
    <property type="project" value="TreeGrafter"/>
</dbReference>
<organism evidence="2 3">
    <name type="scientific">Edaphochlamys debaryana</name>
    <dbReference type="NCBI Taxonomy" id="47281"/>
    <lineage>
        <taxon>Eukaryota</taxon>
        <taxon>Viridiplantae</taxon>
        <taxon>Chlorophyta</taxon>
        <taxon>core chlorophytes</taxon>
        <taxon>Chlorophyceae</taxon>
        <taxon>CS clade</taxon>
        <taxon>Chlamydomonadales</taxon>
        <taxon>Chlamydomonadales incertae sedis</taxon>
        <taxon>Edaphochlamys</taxon>
    </lineage>
</organism>
<feature type="region of interest" description="Disordered" evidence="1">
    <location>
        <begin position="1"/>
        <end position="85"/>
    </location>
</feature>
<sequence length="1200" mass="125496">MGSCTTLLQRHTPQRGLQQQRVSCGASSRSSVSVPSFPEGSPFKVGTRASSQQQPSQQSQPELVLQHKNRHARRSGGAGPSDAATEALHARVSEGAATAAAEPRAFRGLSADLLSDPQSAGVLLPPSLDEVAEQSTVCFQANGHGHGQAHHTGHARSPGHQVLHHQHGHASQQEPQQLQAAGQPLFHHQLARGGPTQRHVAVADPHTLGPATHHAAALANGAAVNGSAVNGRKVNGAVRVGSSPTHIDTPLHHAAPVSAEWVDSPSQQWHSAPSSQPSHDPHHSSSGSLLPYLDAASRSGGVASTSEPAPSPLGLGLGADAWRRAGAAARRSQGRGARAPLELAERVAGAGAVAAAAAAAAAVVTAPPVEPTRPGHADSGSLAAGGPSSSGRSHGSGIASGSANGNGSASGSSHGKAPWQPAWVPSAPATASMDAAEALPPGHPDGCGAPPSTLLQQPEGEPHAPAFPSRGATRGPAPRRRARLPTKQEHEALRQQALLRRQAEEDFLRPRVDTRFDLKLTGRVMRATHWGEVLQALTEHKAEFEDRMAKLVAKDQRRLAKRALERAQQQQREGQEQQARGTAPQSDAAGAEAEAEAASPPPPQRGSAFLAGLGTEMGPVPIRKMPFTPQHVAAMLQRTADLVHTVGPPESAADARRLRAMVEGLARMAAVMLPSPGMRLREIIMVFHSLVRLRHPAGKPLYLALMTAARERFYVPPPPPPLPKWLVKLRAAKLRRQQPQPQPPPQPAVQSLPYTAQDMALLAWCAARCGMDGMRPDYAAAYFEAVQRVVRDLTAQGVGLILYSLARLHSPPPPVLVKDLCWQLVRLMRQPRSAPTAPQPPAAQPAAHGSGASPAATAAAPAAGAKQPEAAGAEPAASLRFAPLKDGPSGSAAHGCQPADVSMSLWALATMRLAPEAACPALLPGVEAFCRERMGDFGQKDVANLVWALARLQHTPSRESTDQLYDTVRQMLPDLQPHALSTVLYGVAQLRQRPPAGWLEAVAGRAADVMPGFTPQGLALLIHAFSVVGYRPQESWMCAFHSALESHRGSLDPRVRDKVREAYRLLRFRPGGTAAPAASTSVAPPSAAAAGAERQPPPAQASQQASRLQQQQAGRPAHVRNGSRPAQAAAASSASSSASISSSLAGQSMDRDLLDELLMTTLVHGQDEAAADAAAAADRNGSAAAPAVADVGVLVRPSRF</sequence>
<evidence type="ECO:0000313" key="3">
    <source>
        <dbReference type="Proteomes" id="UP000612055"/>
    </source>
</evidence>
<feature type="compositionally biased region" description="Polar residues" evidence="1">
    <location>
        <begin position="1"/>
        <end position="21"/>
    </location>
</feature>
<proteinExistence type="predicted"/>
<accession>A0A835Y1J7</accession>
<feature type="region of interest" description="Disordered" evidence="1">
    <location>
        <begin position="369"/>
        <end position="490"/>
    </location>
</feature>
<dbReference type="EMBL" id="JAEHOE010000028">
    <property type="protein sequence ID" value="KAG2494882.1"/>
    <property type="molecule type" value="Genomic_DNA"/>
</dbReference>
<gene>
    <name evidence="2" type="ORF">HYH03_007121</name>
</gene>
<keyword evidence="3" id="KW-1185">Reference proteome</keyword>
<dbReference type="PANTHER" id="PTHR21228">
    <property type="entry name" value="FAST LEU-RICH DOMAIN-CONTAINING"/>
    <property type="match status" value="1"/>
</dbReference>
<dbReference type="GO" id="GO:0044528">
    <property type="term" value="P:regulation of mitochondrial mRNA stability"/>
    <property type="evidence" value="ECO:0007669"/>
    <property type="project" value="TreeGrafter"/>
</dbReference>
<dbReference type="Proteomes" id="UP000612055">
    <property type="component" value="Unassembled WGS sequence"/>
</dbReference>
<dbReference type="AlphaFoldDB" id="A0A835Y1J7"/>
<dbReference type="GO" id="GO:0003723">
    <property type="term" value="F:RNA binding"/>
    <property type="evidence" value="ECO:0007669"/>
    <property type="project" value="TreeGrafter"/>
</dbReference>
<feature type="compositionally biased region" description="Low complexity" evidence="1">
    <location>
        <begin position="1126"/>
        <end position="1138"/>
    </location>
</feature>
<feature type="compositionally biased region" description="Low complexity" evidence="1">
    <location>
        <begin position="1072"/>
        <end position="1113"/>
    </location>
</feature>
<dbReference type="GO" id="GO:0000963">
    <property type="term" value="P:mitochondrial RNA processing"/>
    <property type="evidence" value="ECO:0007669"/>
    <property type="project" value="TreeGrafter"/>
</dbReference>
<feature type="region of interest" description="Disordered" evidence="1">
    <location>
        <begin position="832"/>
        <end position="874"/>
    </location>
</feature>
<evidence type="ECO:0000256" key="1">
    <source>
        <dbReference type="SAM" id="MobiDB-lite"/>
    </source>
</evidence>
<dbReference type="GO" id="GO:0005759">
    <property type="term" value="C:mitochondrial matrix"/>
    <property type="evidence" value="ECO:0007669"/>
    <property type="project" value="TreeGrafter"/>
</dbReference>
<dbReference type="InterPro" id="IPR050870">
    <property type="entry name" value="FAST_kinase"/>
</dbReference>
<feature type="compositionally biased region" description="Low complexity" evidence="1">
    <location>
        <begin position="22"/>
        <end position="36"/>
    </location>
</feature>
<feature type="region of interest" description="Disordered" evidence="1">
    <location>
        <begin position="144"/>
        <end position="180"/>
    </location>
</feature>
<reference evidence="2" key="1">
    <citation type="journal article" date="2020" name="bioRxiv">
        <title>Comparative genomics of Chlamydomonas.</title>
        <authorList>
            <person name="Craig R.J."/>
            <person name="Hasan A.R."/>
            <person name="Ness R.W."/>
            <person name="Keightley P.D."/>
        </authorList>
    </citation>
    <scope>NUCLEOTIDE SEQUENCE</scope>
    <source>
        <strain evidence="2">CCAP 11/70</strain>
    </source>
</reference>
<feature type="compositionally biased region" description="Low complexity" evidence="1">
    <location>
        <begin position="379"/>
        <end position="415"/>
    </location>
</feature>
<name>A0A835Y1J7_9CHLO</name>
<protein>
    <submittedName>
        <fullName evidence="2">Uncharacterized protein</fullName>
    </submittedName>
</protein>
<dbReference type="OrthoDB" id="547987at2759"/>
<feature type="compositionally biased region" description="Low complexity" evidence="1">
    <location>
        <begin position="50"/>
        <end position="61"/>
    </location>
</feature>
<dbReference type="GO" id="GO:0009507">
    <property type="term" value="C:chloroplast"/>
    <property type="evidence" value="ECO:0007669"/>
    <property type="project" value="GOC"/>
</dbReference>
<feature type="compositionally biased region" description="Low complexity" evidence="1">
    <location>
        <begin position="844"/>
        <end position="874"/>
    </location>
</feature>
<dbReference type="PANTHER" id="PTHR21228:SF40">
    <property type="entry name" value="LD45607P"/>
    <property type="match status" value="1"/>
</dbReference>